<name>A0ABQ8X8D0_9EUKA</name>
<accession>A0ABQ8X8D0</accession>
<keyword evidence="3" id="KW-1185">Reference proteome</keyword>
<feature type="coiled-coil region" evidence="1">
    <location>
        <begin position="130"/>
        <end position="170"/>
    </location>
</feature>
<evidence type="ECO:0000256" key="1">
    <source>
        <dbReference type="SAM" id="Coils"/>
    </source>
</evidence>
<gene>
    <name evidence="2" type="ORF">M0813_08427</name>
</gene>
<feature type="coiled-coil region" evidence="1">
    <location>
        <begin position="10"/>
        <end position="104"/>
    </location>
</feature>
<evidence type="ECO:0000313" key="2">
    <source>
        <dbReference type="EMBL" id="KAJ6228928.1"/>
    </source>
</evidence>
<keyword evidence="1" id="KW-0175">Coiled coil</keyword>
<comment type="caution">
    <text evidence="2">The sequence shown here is derived from an EMBL/GenBank/DDBJ whole genome shotgun (WGS) entry which is preliminary data.</text>
</comment>
<proteinExistence type="predicted"/>
<evidence type="ECO:0000313" key="3">
    <source>
        <dbReference type="Proteomes" id="UP001150062"/>
    </source>
</evidence>
<sequence>MTQSYGNELANTLANQSEHLKQELKKHQDRHRTTNEQLTTIKQKIRELQSHQSRKINEIKNQISEHKKKLLNQTEIYQTIQQEITKLEVKKKQLTLQSLQLNDNKQKTNTKTQTKKEANTDLEKRFLSFQQDLKKELNQFQELMENENQLEVLERDLENEDKKAFQLDCEKELTEKNCRIQEIKNFKLVLEPQNTNQEQKKDQGSFSNYHNGIIEYNRLRGEKVALSLHLKKQNKKLKNSKNCFKKKNLEVAQHFNNWKTVNN</sequence>
<dbReference type="Proteomes" id="UP001150062">
    <property type="component" value="Unassembled WGS sequence"/>
</dbReference>
<dbReference type="EMBL" id="JAOAOG010000325">
    <property type="protein sequence ID" value="KAJ6228928.1"/>
    <property type="molecule type" value="Genomic_DNA"/>
</dbReference>
<organism evidence="2 3">
    <name type="scientific">Anaeramoeba flamelloides</name>
    <dbReference type="NCBI Taxonomy" id="1746091"/>
    <lineage>
        <taxon>Eukaryota</taxon>
        <taxon>Metamonada</taxon>
        <taxon>Anaeramoebidae</taxon>
        <taxon>Anaeramoeba</taxon>
    </lineage>
</organism>
<protein>
    <submittedName>
        <fullName evidence="2">Uncharacterized protein</fullName>
    </submittedName>
</protein>
<reference evidence="2" key="1">
    <citation type="submission" date="2022-08" db="EMBL/GenBank/DDBJ databases">
        <title>Novel sulfate-reducing endosymbionts in the free-living metamonad Anaeramoeba.</title>
        <authorList>
            <person name="Jerlstrom-Hultqvist J."/>
            <person name="Cepicka I."/>
            <person name="Gallot-Lavallee L."/>
            <person name="Salas-Leiva D."/>
            <person name="Curtis B.A."/>
            <person name="Zahonova K."/>
            <person name="Pipaliya S."/>
            <person name="Dacks J."/>
            <person name="Roger A.J."/>
        </authorList>
    </citation>
    <scope>NUCLEOTIDE SEQUENCE</scope>
    <source>
        <strain evidence="2">Schooner1</strain>
    </source>
</reference>